<dbReference type="RefSeq" id="WP_197963304.1">
    <property type="nucleotide sequence ID" value="NZ_JACCHP010000026.1"/>
</dbReference>
<keyword evidence="2" id="KW-1185">Reference proteome</keyword>
<gene>
    <name evidence="1" type="ORF">HZZ13_31125</name>
</gene>
<accession>A0ABS0PYB2</accession>
<name>A0ABS0PYB2_9BRAD</name>
<evidence type="ECO:0000313" key="1">
    <source>
        <dbReference type="EMBL" id="MBH5402208.1"/>
    </source>
</evidence>
<dbReference type="EMBL" id="JACCHP010000026">
    <property type="protein sequence ID" value="MBH5402208.1"/>
    <property type="molecule type" value="Genomic_DNA"/>
</dbReference>
<dbReference type="Proteomes" id="UP000807370">
    <property type="component" value="Unassembled WGS sequence"/>
</dbReference>
<evidence type="ECO:0008006" key="3">
    <source>
        <dbReference type="Google" id="ProtNLM"/>
    </source>
</evidence>
<organism evidence="1 2">
    <name type="scientific">Bradyrhizobium agreste</name>
    <dbReference type="NCBI Taxonomy" id="2751811"/>
    <lineage>
        <taxon>Bacteria</taxon>
        <taxon>Pseudomonadati</taxon>
        <taxon>Pseudomonadota</taxon>
        <taxon>Alphaproteobacteria</taxon>
        <taxon>Hyphomicrobiales</taxon>
        <taxon>Nitrobacteraceae</taxon>
        <taxon>Bradyrhizobium</taxon>
    </lineage>
</organism>
<protein>
    <recommendedName>
        <fullName evidence="3">Lipoprotein</fullName>
    </recommendedName>
</protein>
<proteinExistence type="predicted"/>
<comment type="caution">
    <text evidence="1">The sequence shown here is derived from an EMBL/GenBank/DDBJ whole genome shotgun (WGS) entry which is preliminary data.</text>
</comment>
<sequence>MRILRILAVVVLIVASFAFGPTIFFHFYRPLPNLAAGISSLSSDAAARSELIRRLNDKFPLGSSDTILKAELDQEGWGPIYISDLNKRKPPTQYVRFKRHISLLFVEVAIVSWRSDDNGNLIEIDGGYFRDASFKQG</sequence>
<reference evidence="1 2" key="1">
    <citation type="submission" date="2020-07" db="EMBL/GenBank/DDBJ databases">
        <title>Bradyrhizobium diversity isolated from nodules of indigenous legumes of Western Australia.</title>
        <authorList>
            <person name="Klepa M.S."/>
        </authorList>
    </citation>
    <scope>NUCLEOTIDE SEQUENCE [LARGE SCALE GENOMIC DNA]</scope>
    <source>
        <strain evidence="1 2">CNPSo 4010</strain>
    </source>
</reference>
<evidence type="ECO:0000313" key="2">
    <source>
        <dbReference type="Proteomes" id="UP000807370"/>
    </source>
</evidence>